<name>A0A8S1LAW4_9CILI</name>
<evidence type="ECO:0000256" key="3">
    <source>
        <dbReference type="ARBA" id="ARBA00022833"/>
    </source>
</evidence>
<dbReference type="OrthoDB" id="10009520at2759"/>
<keyword evidence="5" id="KW-0472">Membrane</keyword>
<keyword evidence="2 4" id="KW-0863">Zinc-finger</keyword>
<accession>A0A8S1LAW4</accession>
<evidence type="ECO:0000313" key="8">
    <source>
        <dbReference type="Proteomes" id="UP000692954"/>
    </source>
</evidence>
<protein>
    <recommendedName>
        <fullName evidence="6">RING-type domain-containing protein</fullName>
    </recommendedName>
</protein>
<evidence type="ECO:0000256" key="2">
    <source>
        <dbReference type="ARBA" id="ARBA00022771"/>
    </source>
</evidence>
<dbReference type="InterPro" id="IPR017907">
    <property type="entry name" value="Znf_RING_CS"/>
</dbReference>
<gene>
    <name evidence="7" type="ORF">PSON_ATCC_30995.1.T0160047</name>
</gene>
<evidence type="ECO:0000256" key="4">
    <source>
        <dbReference type="PROSITE-ProRule" id="PRU00175"/>
    </source>
</evidence>
<proteinExistence type="predicted"/>
<keyword evidence="5" id="KW-1133">Transmembrane helix</keyword>
<evidence type="ECO:0000256" key="5">
    <source>
        <dbReference type="SAM" id="Phobius"/>
    </source>
</evidence>
<dbReference type="PROSITE" id="PS50089">
    <property type="entry name" value="ZF_RING_2"/>
    <property type="match status" value="1"/>
</dbReference>
<dbReference type="AlphaFoldDB" id="A0A8S1LAW4"/>
<dbReference type="InterPro" id="IPR001841">
    <property type="entry name" value="Znf_RING"/>
</dbReference>
<dbReference type="InterPro" id="IPR018957">
    <property type="entry name" value="Znf_C3HC4_RING-type"/>
</dbReference>
<dbReference type="PROSITE" id="PS00518">
    <property type="entry name" value="ZF_RING_1"/>
    <property type="match status" value="1"/>
</dbReference>
<dbReference type="GO" id="GO:0008270">
    <property type="term" value="F:zinc ion binding"/>
    <property type="evidence" value="ECO:0007669"/>
    <property type="project" value="UniProtKB-KW"/>
</dbReference>
<keyword evidence="5" id="KW-0812">Transmembrane</keyword>
<sequence>MSKQLIENDEISSFIDVIVNDISEALSKSKSDSTFILTQVGWDHIKIGDLFFKYNSIDQVFINLGLSHQIQNQYYNEPNLCSICMTNQINISLSCNHQFCNDCLNMHIEEQLKNTGFLKCLYFQCNKIILTIFYSHLVRDIFRLCYNRNQQLYDIIFSNLQSNLIYYYLKIIFTIKLNYFLNIINMLINFWMNIQINSIRKKSNSTDLK</sequence>
<dbReference type="Proteomes" id="UP000692954">
    <property type="component" value="Unassembled WGS sequence"/>
</dbReference>
<keyword evidence="3" id="KW-0862">Zinc</keyword>
<keyword evidence="1" id="KW-0479">Metal-binding</keyword>
<feature type="domain" description="RING-type" evidence="6">
    <location>
        <begin position="81"/>
        <end position="120"/>
    </location>
</feature>
<dbReference type="Pfam" id="PF00097">
    <property type="entry name" value="zf-C3HC4"/>
    <property type="match status" value="1"/>
</dbReference>
<evidence type="ECO:0000256" key="1">
    <source>
        <dbReference type="ARBA" id="ARBA00022723"/>
    </source>
</evidence>
<evidence type="ECO:0000313" key="7">
    <source>
        <dbReference type="EMBL" id="CAD8061916.1"/>
    </source>
</evidence>
<evidence type="ECO:0000259" key="6">
    <source>
        <dbReference type="PROSITE" id="PS50089"/>
    </source>
</evidence>
<feature type="transmembrane region" description="Helical" evidence="5">
    <location>
        <begin position="165"/>
        <end position="192"/>
    </location>
</feature>
<reference evidence="7" key="1">
    <citation type="submission" date="2021-01" db="EMBL/GenBank/DDBJ databases">
        <authorList>
            <consortium name="Genoscope - CEA"/>
            <person name="William W."/>
        </authorList>
    </citation>
    <scope>NUCLEOTIDE SEQUENCE</scope>
</reference>
<organism evidence="7 8">
    <name type="scientific">Paramecium sonneborni</name>
    <dbReference type="NCBI Taxonomy" id="65129"/>
    <lineage>
        <taxon>Eukaryota</taxon>
        <taxon>Sar</taxon>
        <taxon>Alveolata</taxon>
        <taxon>Ciliophora</taxon>
        <taxon>Intramacronucleata</taxon>
        <taxon>Oligohymenophorea</taxon>
        <taxon>Peniculida</taxon>
        <taxon>Parameciidae</taxon>
        <taxon>Paramecium</taxon>
    </lineage>
</organism>
<dbReference type="EMBL" id="CAJJDN010000016">
    <property type="protein sequence ID" value="CAD8061916.1"/>
    <property type="molecule type" value="Genomic_DNA"/>
</dbReference>
<keyword evidence="8" id="KW-1185">Reference proteome</keyword>
<comment type="caution">
    <text evidence="7">The sequence shown here is derived from an EMBL/GenBank/DDBJ whole genome shotgun (WGS) entry which is preliminary data.</text>
</comment>